<organism evidence="1 2">
    <name type="scientific">Plasmodiophora brassicae</name>
    <name type="common">Clubroot disease agent</name>
    <dbReference type="NCBI Taxonomy" id="37360"/>
    <lineage>
        <taxon>Eukaryota</taxon>
        <taxon>Sar</taxon>
        <taxon>Rhizaria</taxon>
        <taxon>Endomyxa</taxon>
        <taxon>Phytomyxea</taxon>
        <taxon>Plasmodiophorida</taxon>
        <taxon>Plasmodiophoridae</taxon>
        <taxon>Plasmodiophora</taxon>
    </lineage>
</organism>
<protein>
    <submittedName>
        <fullName evidence="1">Uncharacterized protein</fullName>
    </submittedName>
</protein>
<accession>A0A0G4IWE3</accession>
<sequence length="103" mass="11470">MRVTWNDFVEIRQKLGSHHQRRLRTEILKQTDTRSDALIGQVLCNALFAVAIQQGAGQMILADDDVLRMHFRGISGAEPENVAEAAGQRPARAVNVSGLPWLH</sequence>
<evidence type="ECO:0000313" key="2">
    <source>
        <dbReference type="Proteomes" id="UP000039324"/>
    </source>
</evidence>
<gene>
    <name evidence="1" type="ORF">PBRA_001380</name>
</gene>
<keyword evidence="2" id="KW-1185">Reference proteome</keyword>
<evidence type="ECO:0000313" key="1">
    <source>
        <dbReference type="EMBL" id="CEO99474.1"/>
    </source>
</evidence>
<dbReference type="AlphaFoldDB" id="A0A0G4IWE3"/>
<proteinExistence type="predicted"/>
<dbReference type="EMBL" id="CDSF01000090">
    <property type="protein sequence ID" value="CEO99474.1"/>
    <property type="molecule type" value="Genomic_DNA"/>
</dbReference>
<dbReference type="Proteomes" id="UP000039324">
    <property type="component" value="Unassembled WGS sequence"/>
</dbReference>
<name>A0A0G4IWE3_PLABS</name>
<reference evidence="1 2" key="1">
    <citation type="submission" date="2015-02" db="EMBL/GenBank/DDBJ databases">
        <authorList>
            <person name="Chooi Y.-H."/>
        </authorList>
    </citation>
    <scope>NUCLEOTIDE SEQUENCE [LARGE SCALE GENOMIC DNA]</scope>
    <source>
        <strain evidence="1">E3</strain>
    </source>
</reference>